<keyword evidence="3" id="KW-1185">Reference proteome</keyword>
<sequence length="228" mass="25304">MAFKNKFRIHRVVAISTKSRIRPGRQRATAPFIASQPRLRSSFSGAACPSPASLPEPRRRLCGSRATPGAGGTVRRRAGHRHWTRAARASASPTIATGSLLVQASAAATSQVPRCCLRPPRSRESRCYWPSRYRPSPLPRTALTGLRRLRSAATMARQLAGAPCCCCWWSIRRFRPSWPSASRLRLYRRRGCRLAGPRAAVVARREPPSDRPFPPSLSLSPHDLFLSF</sequence>
<reference evidence="2 3" key="1">
    <citation type="submission" date="2024-01" db="EMBL/GenBank/DDBJ databases">
        <title>Genome assemblies of Stephania.</title>
        <authorList>
            <person name="Yang L."/>
        </authorList>
    </citation>
    <scope>NUCLEOTIDE SEQUENCE [LARGE SCALE GENOMIC DNA]</scope>
    <source>
        <strain evidence="2">JXDWG</strain>
        <tissue evidence="2">Leaf</tissue>
    </source>
</reference>
<dbReference type="Proteomes" id="UP001419268">
    <property type="component" value="Unassembled WGS sequence"/>
</dbReference>
<dbReference type="AlphaFoldDB" id="A0AAP0ECF3"/>
<proteinExistence type="predicted"/>
<evidence type="ECO:0000313" key="2">
    <source>
        <dbReference type="EMBL" id="KAK9089570.1"/>
    </source>
</evidence>
<gene>
    <name evidence="2" type="ORF">Scep_028652</name>
</gene>
<evidence type="ECO:0000313" key="3">
    <source>
        <dbReference type="Proteomes" id="UP001419268"/>
    </source>
</evidence>
<comment type="caution">
    <text evidence="2">The sequence shown here is derived from an EMBL/GenBank/DDBJ whole genome shotgun (WGS) entry which is preliminary data.</text>
</comment>
<evidence type="ECO:0000256" key="1">
    <source>
        <dbReference type="SAM" id="MobiDB-lite"/>
    </source>
</evidence>
<dbReference type="EMBL" id="JBBNAG010000012">
    <property type="protein sequence ID" value="KAK9089570.1"/>
    <property type="molecule type" value="Genomic_DNA"/>
</dbReference>
<feature type="compositionally biased region" description="Basic residues" evidence="1">
    <location>
        <begin position="74"/>
        <end position="85"/>
    </location>
</feature>
<feature type="region of interest" description="Disordered" evidence="1">
    <location>
        <begin position="44"/>
        <end position="89"/>
    </location>
</feature>
<name>A0AAP0ECF3_9MAGN</name>
<accession>A0AAP0ECF3</accession>
<organism evidence="2 3">
    <name type="scientific">Stephania cephalantha</name>
    <dbReference type="NCBI Taxonomy" id="152367"/>
    <lineage>
        <taxon>Eukaryota</taxon>
        <taxon>Viridiplantae</taxon>
        <taxon>Streptophyta</taxon>
        <taxon>Embryophyta</taxon>
        <taxon>Tracheophyta</taxon>
        <taxon>Spermatophyta</taxon>
        <taxon>Magnoliopsida</taxon>
        <taxon>Ranunculales</taxon>
        <taxon>Menispermaceae</taxon>
        <taxon>Menispermoideae</taxon>
        <taxon>Cissampelideae</taxon>
        <taxon>Stephania</taxon>
    </lineage>
</organism>
<protein>
    <submittedName>
        <fullName evidence="2">Uncharacterized protein</fullName>
    </submittedName>
</protein>